<keyword evidence="1" id="KW-0472">Membrane</keyword>
<reference evidence="2" key="1">
    <citation type="submission" date="2015-12" db="EMBL/GenBank/DDBJ databases">
        <title>Gene expression during late stages of embryo sac development: a critical building block for successful pollen-pistil interactions.</title>
        <authorList>
            <person name="Liu Y."/>
            <person name="Joly V."/>
            <person name="Sabar M."/>
            <person name="Matton D.P."/>
        </authorList>
    </citation>
    <scope>NUCLEOTIDE SEQUENCE</scope>
</reference>
<keyword evidence="1" id="KW-0812">Transmembrane</keyword>
<name>A0A0V0GRC1_SOLCH</name>
<protein>
    <submittedName>
        <fullName evidence="2">Putative ovule protein</fullName>
    </submittedName>
</protein>
<feature type="transmembrane region" description="Helical" evidence="1">
    <location>
        <begin position="23"/>
        <end position="42"/>
    </location>
</feature>
<dbReference type="EMBL" id="GEDG01034294">
    <property type="protein sequence ID" value="JAP09803.1"/>
    <property type="molecule type" value="Transcribed_RNA"/>
</dbReference>
<organism evidence="2">
    <name type="scientific">Solanum chacoense</name>
    <name type="common">Chaco potato</name>
    <dbReference type="NCBI Taxonomy" id="4108"/>
    <lineage>
        <taxon>Eukaryota</taxon>
        <taxon>Viridiplantae</taxon>
        <taxon>Streptophyta</taxon>
        <taxon>Embryophyta</taxon>
        <taxon>Tracheophyta</taxon>
        <taxon>Spermatophyta</taxon>
        <taxon>Magnoliopsida</taxon>
        <taxon>eudicotyledons</taxon>
        <taxon>Gunneridae</taxon>
        <taxon>Pentapetalae</taxon>
        <taxon>asterids</taxon>
        <taxon>lamiids</taxon>
        <taxon>Solanales</taxon>
        <taxon>Solanaceae</taxon>
        <taxon>Solanoideae</taxon>
        <taxon>Solaneae</taxon>
        <taxon>Solanum</taxon>
    </lineage>
</organism>
<accession>A0A0V0GRC1</accession>
<evidence type="ECO:0000313" key="2">
    <source>
        <dbReference type="EMBL" id="JAP09803.1"/>
    </source>
</evidence>
<dbReference type="AlphaFoldDB" id="A0A0V0GRC1"/>
<evidence type="ECO:0000256" key="1">
    <source>
        <dbReference type="SAM" id="Phobius"/>
    </source>
</evidence>
<sequence length="69" mass="7156">MTSDIPEGLGAGVGKDACAGIDLVVYGFLLFFSCLVPMIFGFDLSNTGGGGGSQFHILRCISRHPSSFA</sequence>
<proteinExistence type="predicted"/>
<keyword evidence="1" id="KW-1133">Transmembrane helix</keyword>